<organism evidence="2 3">
    <name type="scientific">Neoroseomonas lacus</name>
    <dbReference type="NCBI Taxonomy" id="287609"/>
    <lineage>
        <taxon>Bacteria</taxon>
        <taxon>Pseudomonadati</taxon>
        <taxon>Pseudomonadota</taxon>
        <taxon>Alphaproteobacteria</taxon>
        <taxon>Acetobacterales</taxon>
        <taxon>Acetobacteraceae</taxon>
        <taxon>Neoroseomonas</taxon>
    </lineage>
</organism>
<dbReference type="Proteomes" id="UP000661507">
    <property type="component" value="Unassembled WGS sequence"/>
</dbReference>
<keyword evidence="3" id="KW-1185">Reference proteome</keyword>
<evidence type="ECO:0000259" key="1">
    <source>
        <dbReference type="Pfam" id="PF13403"/>
    </source>
</evidence>
<gene>
    <name evidence="2" type="ORF">GCM10011320_12980</name>
</gene>
<accession>A0A917KAY6</accession>
<evidence type="ECO:0000313" key="3">
    <source>
        <dbReference type="Proteomes" id="UP000661507"/>
    </source>
</evidence>
<dbReference type="InterPro" id="IPR036844">
    <property type="entry name" value="Hint_dom_sf"/>
</dbReference>
<sequence length="195" mass="21077">MAIYQTAFLYELDENGNSATGKVDALIANSSSSATEEIDDSIIRVGEDFEISFSDPTTNASYAGTYTYIGYATPFSGFIGERNGEYYLFSNDDIPIGTNLNGFAAEDIPVCFAQGTMILTPSGEVPVETLRAGDLVVVPFAAPRVQALRWVGHRCINVAHARHRSAVAPVMVRAAALWRRAFRAVTCASHRSTPS</sequence>
<comment type="caution">
    <text evidence="2">The sequence shown here is derived from an EMBL/GenBank/DDBJ whole genome shotgun (WGS) entry which is preliminary data.</text>
</comment>
<name>A0A917KAY6_9PROT</name>
<reference evidence="2" key="1">
    <citation type="journal article" date="2014" name="Int. J. Syst. Evol. Microbiol.">
        <title>Complete genome sequence of Corynebacterium casei LMG S-19264T (=DSM 44701T), isolated from a smear-ripened cheese.</title>
        <authorList>
            <consortium name="US DOE Joint Genome Institute (JGI-PGF)"/>
            <person name="Walter F."/>
            <person name="Albersmeier A."/>
            <person name="Kalinowski J."/>
            <person name="Ruckert C."/>
        </authorList>
    </citation>
    <scope>NUCLEOTIDE SEQUENCE</scope>
    <source>
        <strain evidence="2">CGMCC 1.3617</strain>
    </source>
</reference>
<evidence type="ECO:0000313" key="2">
    <source>
        <dbReference type="EMBL" id="GGJ07411.1"/>
    </source>
</evidence>
<protein>
    <recommendedName>
        <fullName evidence="1">Hedgehog/Intein (Hint) domain-containing protein</fullName>
    </recommendedName>
</protein>
<dbReference type="Pfam" id="PF13403">
    <property type="entry name" value="Hint_2"/>
    <property type="match status" value="1"/>
</dbReference>
<dbReference type="InterPro" id="IPR028992">
    <property type="entry name" value="Hedgehog/Intein_dom"/>
</dbReference>
<reference evidence="2" key="2">
    <citation type="submission" date="2020-09" db="EMBL/GenBank/DDBJ databases">
        <authorList>
            <person name="Sun Q."/>
            <person name="Zhou Y."/>
        </authorList>
    </citation>
    <scope>NUCLEOTIDE SEQUENCE</scope>
    <source>
        <strain evidence="2">CGMCC 1.3617</strain>
    </source>
</reference>
<dbReference type="SUPFAM" id="SSF51294">
    <property type="entry name" value="Hedgehog/intein (Hint) domain"/>
    <property type="match status" value="1"/>
</dbReference>
<proteinExistence type="predicted"/>
<dbReference type="AlphaFoldDB" id="A0A917KAY6"/>
<dbReference type="EMBL" id="BMKW01000002">
    <property type="protein sequence ID" value="GGJ07411.1"/>
    <property type="molecule type" value="Genomic_DNA"/>
</dbReference>
<feature type="domain" description="Hedgehog/Intein (Hint)" evidence="1">
    <location>
        <begin position="110"/>
        <end position="179"/>
    </location>
</feature>
<dbReference type="RefSeq" id="WP_188966075.1">
    <property type="nucleotide sequence ID" value="NZ_BMKW01000002.1"/>
</dbReference>